<accession>A0A2P8D2X5</accession>
<comment type="caution">
    <text evidence="1">The sequence shown here is derived from an EMBL/GenBank/DDBJ whole genome shotgun (WGS) entry which is preliminary data.</text>
</comment>
<keyword evidence="2" id="KW-1185">Reference proteome</keyword>
<sequence>MVEGFVNDMVQNSNHFTYDLIPLSQMRIA</sequence>
<dbReference type="Proteomes" id="UP000240572">
    <property type="component" value="Unassembled WGS sequence"/>
</dbReference>
<evidence type="ECO:0000313" key="1">
    <source>
        <dbReference type="EMBL" id="PSK91571.1"/>
    </source>
</evidence>
<protein>
    <submittedName>
        <fullName evidence="1">Uncharacterized protein</fullName>
    </submittedName>
</protein>
<reference evidence="1 2" key="1">
    <citation type="submission" date="2018-03" db="EMBL/GenBank/DDBJ databases">
        <title>Genomic Encyclopedia of Type Strains, Phase III (KMG-III): the genomes of soil and plant-associated and newly described type strains.</title>
        <authorList>
            <person name="Whitman W."/>
        </authorList>
    </citation>
    <scope>NUCLEOTIDE SEQUENCE [LARGE SCALE GENOMIC DNA]</scope>
    <source>
        <strain evidence="1 2">CGMCC 1.12700</strain>
    </source>
</reference>
<proteinExistence type="predicted"/>
<dbReference type="EMBL" id="PYGD01000005">
    <property type="protein sequence ID" value="PSK91571.1"/>
    <property type="molecule type" value="Genomic_DNA"/>
</dbReference>
<organism evidence="1 2">
    <name type="scientific">Taibaiella chishuiensis</name>
    <dbReference type="NCBI Taxonomy" id="1434707"/>
    <lineage>
        <taxon>Bacteria</taxon>
        <taxon>Pseudomonadati</taxon>
        <taxon>Bacteroidota</taxon>
        <taxon>Chitinophagia</taxon>
        <taxon>Chitinophagales</taxon>
        <taxon>Chitinophagaceae</taxon>
        <taxon>Taibaiella</taxon>
    </lineage>
</organism>
<evidence type="ECO:0000313" key="2">
    <source>
        <dbReference type="Proteomes" id="UP000240572"/>
    </source>
</evidence>
<dbReference type="AlphaFoldDB" id="A0A2P8D2X5"/>
<name>A0A2P8D2X5_9BACT</name>
<gene>
    <name evidence="1" type="ORF">B0I18_105154</name>
</gene>